<keyword evidence="1" id="KW-0479">Metal-binding</keyword>
<evidence type="ECO:0000313" key="4">
    <source>
        <dbReference type="EMBL" id="KAF9732133.1"/>
    </source>
</evidence>
<sequence>MASSPLQSTRTFVTQLVDALSARAASEHGAAGRNPHTNVLDGAGGEVKKLLLALHVAFPNELLPALDLLDRSLITRFRVRIRCDVDAPGGAAPRGLRGQIEGADADGAPGNSNSISNSDGIIHAQTQHPPHPSDTEMLDAPPRLALPDDTADGTPRDAAPHTTSLGDEVYYVRSAQQRPSRFTTSFDTLTSYQVRLAAWNCSCPAFAFSAFPPVHSDPPVPTYDPDCATQVKNGAWRFGGVGLGEGMPPVCKHLLACVLAERCAGLFGACVEERAVGVEEAAGWAAGWGD</sequence>
<dbReference type="InterPro" id="IPR007527">
    <property type="entry name" value="Znf_SWIM"/>
</dbReference>
<evidence type="ECO:0000259" key="3">
    <source>
        <dbReference type="PROSITE" id="PS50966"/>
    </source>
</evidence>
<dbReference type="GO" id="GO:0008270">
    <property type="term" value="F:zinc ion binding"/>
    <property type="evidence" value="ECO:0007669"/>
    <property type="project" value="UniProtKB-KW"/>
</dbReference>
<dbReference type="GO" id="GO:0016787">
    <property type="term" value="F:hydrolase activity"/>
    <property type="evidence" value="ECO:0007669"/>
    <property type="project" value="UniProtKB-KW"/>
</dbReference>
<feature type="domain" description="SWIM-type" evidence="3">
    <location>
        <begin position="192"/>
        <end position="262"/>
    </location>
</feature>
<keyword evidence="5" id="KW-1185">Reference proteome</keyword>
<evidence type="ECO:0000256" key="1">
    <source>
        <dbReference type="PROSITE-ProRule" id="PRU00325"/>
    </source>
</evidence>
<dbReference type="OrthoDB" id="5413281at2759"/>
<proteinExistence type="predicted"/>
<protein>
    <submittedName>
        <fullName evidence="4">Ubiquitin carboxyl-terminal hydrolase family protein</fullName>
    </submittedName>
</protein>
<dbReference type="AlphaFoldDB" id="A0A9P6GBM6"/>
<keyword evidence="4" id="KW-0378">Hydrolase</keyword>
<keyword evidence="1" id="KW-0862">Zinc</keyword>
<feature type="region of interest" description="Disordered" evidence="2">
    <location>
        <begin position="90"/>
        <end position="162"/>
    </location>
</feature>
<evidence type="ECO:0000256" key="2">
    <source>
        <dbReference type="SAM" id="MobiDB-lite"/>
    </source>
</evidence>
<feature type="compositionally biased region" description="Low complexity" evidence="2">
    <location>
        <begin position="110"/>
        <end position="122"/>
    </location>
</feature>
<keyword evidence="1" id="KW-0863">Zinc-finger</keyword>
<gene>
    <name evidence="4" type="ORF">PMIN01_10062</name>
</gene>
<accession>A0A9P6GBM6</accession>
<dbReference type="Proteomes" id="UP000756921">
    <property type="component" value="Unassembled WGS sequence"/>
</dbReference>
<comment type="caution">
    <text evidence="4">The sequence shown here is derived from an EMBL/GenBank/DDBJ whole genome shotgun (WGS) entry which is preliminary data.</text>
</comment>
<evidence type="ECO:0000313" key="5">
    <source>
        <dbReference type="Proteomes" id="UP000756921"/>
    </source>
</evidence>
<dbReference type="EMBL" id="WJXW01000011">
    <property type="protein sequence ID" value="KAF9732133.1"/>
    <property type="molecule type" value="Genomic_DNA"/>
</dbReference>
<dbReference type="PROSITE" id="PS50966">
    <property type="entry name" value="ZF_SWIM"/>
    <property type="match status" value="1"/>
</dbReference>
<reference evidence="4" key="1">
    <citation type="journal article" date="2020" name="Mol. Plant Microbe Interact.">
        <title>Genome Sequence of the Biocontrol Agent Coniothyrium minitans strain Conio (IMI 134523).</title>
        <authorList>
            <person name="Patel D."/>
            <person name="Shittu T.A."/>
            <person name="Baroncelli R."/>
            <person name="Muthumeenakshi S."/>
            <person name="Osborne T.H."/>
            <person name="Janganan T.K."/>
            <person name="Sreenivasaprasad S."/>
        </authorList>
    </citation>
    <scope>NUCLEOTIDE SEQUENCE</scope>
    <source>
        <strain evidence="4">Conio</strain>
    </source>
</reference>
<organism evidence="4 5">
    <name type="scientific">Paraphaeosphaeria minitans</name>
    <dbReference type="NCBI Taxonomy" id="565426"/>
    <lineage>
        <taxon>Eukaryota</taxon>
        <taxon>Fungi</taxon>
        <taxon>Dikarya</taxon>
        <taxon>Ascomycota</taxon>
        <taxon>Pezizomycotina</taxon>
        <taxon>Dothideomycetes</taxon>
        <taxon>Pleosporomycetidae</taxon>
        <taxon>Pleosporales</taxon>
        <taxon>Massarineae</taxon>
        <taxon>Didymosphaeriaceae</taxon>
        <taxon>Paraphaeosphaeria</taxon>
    </lineage>
</organism>
<name>A0A9P6GBM6_9PLEO</name>